<evidence type="ECO:0000256" key="1">
    <source>
        <dbReference type="ARBA" id="ARBA00022723"/>
    </source>
</evidence>
<organism evidence="5 6">
    <name type="scientific">Pyrus ussuriensis x Pyrus communis</name>
    <dbReference type="NCBI Taxonomy" id="2448454"/>
    <lineage>
        <taxon>Eukaryota</taxon>
        <taxon>Viridiplantae</taxon>
        <taxon>Streptophyta</taxon>
        <taxon>Embryophyta</taxon>
        <taxon>Tracheophyta</taxon>
        <taxon>Spermatophyta</taxon>
        <taxon>Magnoliopsida</taxon>
        <taxon>eudicotyledons</taxon>
        <taxon>Gunneridae</taxon>
        <taxon>Pentapetalae</taxon>
        <taxon>rosids</taxon>
        <taxon>fabids</taxon>
        <taxon>Rosales</taxon>
        <taxon>Rosaceae</taxon>
        <taxon>Amygdaloideae</taxon>
        <taxon>Maleae</taxon>
        <taxon>Pyrus</taxon>
    </lineage>
</organism>
<feature type="domain" description="Isopenicillin N synthase-like Fe(2+) 2OG dioxygenase" evidence="3">
    <location>
        <begin position="284"/>
        <end position="358"/>
    </location>
</feature>
<dbReference type="Pfam" id="PF14226">
    <property type="entry name" value="DIOX_N"/>
    <property type="match status" value="1"/>
</dbReference>
<dbReference type="EMBL" id="SMOL01000458">
    <property type="protein sequence ID" value="KAB2612893.1"/>
    <property type="molecule type" value="Genomic_DNA"/>
</dbReference>
<feature type="domain" description="Non-haem dioxygenase N-terminal" evidence="4">
    <location>
        <begin position="93"/>
        <end position="175"/>
    </location>
</feature>
<dbReference type="InterPro" id="IPR027443">
    <property type="entry name" value="IPNS-like_sf"/>
</dbReference>
<sequence>MICHCAQELEQVSLFHHSSLYFPIPMATSPEPISENPVDFRAPPPSPVASGRLSSVANDEVLTEFLEHSLQVPDLILPDKFFPKQISIENNPPTIDFGALNSDGCDASLCKVVESIARNGCFQLVNHGISSELVRPVQAAATGIFSVSPETRAEVTRSPEKPYGFEEVHAEEADHVLSEEFVWCRDQGLKLAMDGIAPIGYSNFSEKLETLMTNIEKVCEKILQSLLINSQEKIIHGESKNDEMVQRKEVGTVCCLYKHSQNVLQDEWNKSLRYDVIKMLIRGTDYSHALCLHICDGSSEFHVYSKKGWVSFIPVKNALIVTTGDQIQAWSGSQYKHVIGRPIFKGEEEFISMAFLYSPPSFITNSQSSKENTISLGQQVIVAILLTLVYQFSVYLSSHF</sequence>
<protein>
    <submittedName>
        <fullName evidence="5">Codeine O-demethylase</fullName>
    </submittedName>
</protein>
<keyword evidence="5" id="KW-0808">Transferase</keyword>
<evidence type="ECO:0000256" key="2">
    <source>
        <dbReference type="ARBA" id="ARBA00023004"/>
    </source>
</evidence>
<reference evidence="5 6" key="3">
    <citation type="submission" date="2019-11" db="EMBL/GenBank/DDBJ databases">
        <title>A de novo genome assembly of a pear dwarfing rootstock.</title>
        <authorList>
            <person name="Wang F."/>
            <person name="Wang J."/>
            <person name="Li S."/>
            <person name="Zhang Y."/>
            <person name="Fang M."/>
            <person name="Ma L."/>
            <person name="Zhao Y."/>
            <person name="Jiang S."/>
        </authorList>
    </citation>
    <scope>NUCLEOTIDE SEQUENCE [LARGE SCALE GENOMIC DNA]</scope>
    <source>
        <strain evidence="5">S2</strain>
        <tissue evidence="5">Leaf</tissue>
    </source>
</reference>
<gene>
    <name evidence="5" type="ORF">D8674_035209</name>
</gene>
<dbReference type="Proteomes" id="UP000327157">
    <property type="component" value="Chromosome 9"/>
</dbReference>
<evidence type="ECO:0000259" key="4">
    <source>
        <dbReference type="Pfam" id="PF14226"/>
    </source>
</evidence>
<keyword evidence="5" id="KW-0489">Methyltransferase</keyword>
<dbReference type="GO" id="GO:0008168">
    <property type="term" value="F:methyltransferase activity"/>
    <property type="evidence" value="ECO:0007669"/>
    <property type="project" value="UniProtKB-KW"/>
</dbReference>
<dbReference type="InterPro" id="IPR044861">
    <property type="entry name" value="IPNS-like_FE2OG_OXY"/>
</dbReference>
<comment type="caution">
    <text evidence="5">The sequence shown here is derived from an EMBL/GenBank/DDBJ whole genome shotgun (WGS) entry which is preliminary data.</text>
</comment>
<evidence type="ECO:0000259" key="3">
    <source>
        <dbReference type="Pfam" id="PF03171"/>
    </source>
</evidence>
<reference evidence="6" key="2">
    <citation type="submission" date="2019-10" db="EMBL/GenBank/DDBJ databases">
        <title>A de novo genome assembly of a pear dwarfing rootstock.</title>
        <authorList>
            <person name="Wang F."/>
            <person name="Wang J."/>
            <person name="Li S."/>
            <person name="Zhang Y."/>
            <person name="Fang M."/>
            <person name="Ma L."/>
            <person name="Zhao Y."/>
            <person name="Jiang S."/>
        </authorList>
    </citation>
    <scope>NUCLEOTIDE SEQUENCE [LARGE SCALE GENOMIC DNA]</scope>
</reference>
<dbReference type="SUPFAM" id="SSF51197">
    <property type="entry name" value="Clavaminate synthase-like"/>
    <property type="match status" value="1"/>
</dbReference>
<dbReference type="GO" id="GO:0046872">
    <property type="term" value="F:metal ion binding"/>
    <property type="evidence" value="ECO:0007669"/>
    <property type="project" value="UniProtKB-KW"/>
</dbReference>
<keyword evidence="2" id="KW-0408">Iron</keyword>
<name>A0A5N5GCK6_9ROSA</name>
<dbReference type="PANTHER" id="PTHR34945">
    <property type="entry name" value="2-OXOGLUTARATE (2OG) AND FE(II)-DEPENDENT OXYGENASE SUPERFAMILY PROTEIN"/>
    <property type="match status" value="1"/>
</dbReference>
<evidence type="ECO:0000313" key="6">
    <source>
        <dbReference type="Proteomes" id="UP000327157"/>
    </source>
</evidence>
<reference evidence="5 6" key="1">
    <citation type="submission" date="2019-09" db="EMBL/GenBank/DDBJ databases">
        <authorList>
            <person name="Ou C."/>
        </authorList>
    </citation>
    <scope>NUCLEOTIDE SEQUENCE [LARGE SCALE GENOMIC DNA]</scope>
    <source>
        <strain evidence="5">S2</strain>
        <tissue evidence="5">Leaf</tissue>
    </source>
</reference>
<dbReference type="OrthoDB" id="1928184at2759"/>
<dbReference type="InterPro" id="IPR026992">
    <property type="entry name" value="DIOX_N"/>
</dbReference>
<accession>A0A5N5GCK6</accession>
<keyword evidence="1" id="KW-0479">Metal-binding</keyword>
<dbReference type="Gene3D" id="2.60.120.330">
    <property type="entry name" value="B-lactam Antibiotic, Isopenicillin N Synthase, Chain"/>
    <property type="match status" value="1"/>
</dbReference>
<dbReference type="Pfam" id="PF03171">
    <property type="entry name" value="2OG-FeII_Oxy"/>
    <property type="match status" value="1"/>
</dbReference>
<dbReference type="AlphaFoldDB" id="A0A5N5GCK6"/>
<dbReference type="PANTHER" id="PTHR34945:SF8">
    <property type="entry name" value="DOWNSTREAM TARGET OF AGL15-4"/>
    <property type="match status" value="1"/>
</dbReference>
<keyword evidence="6" id="KW-1185">Reference proteome</keyword>
<evidence type="ECO:0000313" key="5">
    <source>
        <dbReference type="EMBL" id="KAB2612893.1"/>
    </source>
</evidence>
<dbReference type="GO" id="GO:0032259">
    <property type="term" value="P:methylation"/>
    <property type="evidence" value="ECO:0007669"/>
    <property type="project" value="UniProtKB-KW"/>
</dbReference>
<proteinExistence type="predicted"/>